<organism evidence="9">
    <name type="scientific">Davidia involucrata</name>
    <name type="common">Dove tree</name>
    <dbReference type="NCBI Taxonomy" id="16924"/>
    <lineage>
        <taxon>Eukaryota</taxon>
        <taxon>Viridiplantae</taxon>
        <taxon>Streptophyta</taxon>
        <taxon>Embryophyta</taxon>
        <taxon>Tracheophyta</taxon>
        <taxon>Spermatophyta</taxon>
        <taxon>Magnoliopsida</taxon>
        <taxon>eudicotyledons</taxon>
        <taxon>Gunneridae</taxon>
        <taxon>Pentapetalae</taxon>
        <taxon>asterids</taxon>
        <taxon>Cornales</taxon>
        <taxon>Nyssaceae</taxon>
        <taxon>Davidia</taxon>
    </lineage>
</organism>
<evidence type="ECO:0000256" key="2">
    <source>
        <dbReference type="ARBA" id="ARBA00022679"/>
    </source>
</evidence>
<dbReference type="InterPro" id="IPR011009">
    <property type="entry name" value="Kinase-like_dom_sf"/>
</dbReference>
<comment type="similarity">
    <text evidence="7">Belongs to the protein kinase superfamily.</text>
</comment>
<keyword evidence="1 7" id="KW-0723">Serine/threonine-protein kinase</keyword>
<dbReference type="InterPro" id="IPR001245">
    <property type="entry name" value="Ser-Thr/Tyr_kinase_cat_dom"/>
</dbReference>
<dbReference type="CDD" id="cd14066">
    <property type="entry name" value="STKc_IRAK"/>
    <property type="match status" value="1"/>
</dbReference>
<dbReference type="FunFam" id="3.30.200.20:FF:000225">
    <property type="entry name" value="cold-responsive protein kinase 1"/>
    <property type="match status" value="1"/>
</dbReference>
<dbReference type="Gene3D" id="3.30.200.20">
    <property type="entry name" value="Phosphorylase Kinase, domain 1"/>
    <property type="match status" value="1"/>
</dbReference>
<reference evidence="9" key="1">
    <citation type="submission" date="2019-08" db="EMBL/GenBank/DDBJ databases">
        <title>Reference gene set and small RNA set construction with multiple tissues from Davidia involucrata Baill.</title>
        <authorList>
            <person name="Yang H."/>
            <person name="Zhou C."/>
            <person name="Li G."/>
            <person name="Wang J."/>
            <person name="Gao P."/>
            <person name="Wang M."/>
            <person name="Wang R."/>
            <person name="Zhao Y."/>
        </authorList>
    </citation>
    <scope>NUCLEOTIDE SEQUENCE</scope>
    <source>
        <tissue evidence="9">Mixed with DoveR01_LX</tissue>
    </source>
</reference>
<keyword evidence="3 6" id="KW-0547">Nucleotide-binding</keyword>
<dbReference type="GO" id="GO:0005524">
    <property type="term" value="F:ATP binding"/>
    <property type="evidence" value="ECO:0007669"/>
    <property type="project" value="UniProtKB-UniRule"/>
</dbReference>
<dbReference type="PROSITE" id="PS50011">
    <property type="entry name" value="PROTEIN_KINASE_DOM"/>
    <property type="match status" value="1"/>
</dbReference>
<dbReference type="InterPro" id="IPR052059">
    <property type="entry name" value="CR_Ser/Thr_kinase"/>
</dbReference>
<name>A0A5B6ZV01_DAVIN</name>
<evidence type="ECO:0000256" key="3">
    <source>
        <dbReference type="ARBA" id="ARBA00022741"/>
    </source>
</evidence>
<dbReference type="AlphaFoldDB" id="A0A5B6ZV01"/>
<dbReference type="Gene3D" id="1.10.510.10">
    <property type="entry name" value="Transferase(Phosphotransferase) domain 1"/>
    <property type="match status" value="1"/>
</dbReference>
<keyword evidence="5 6" id="KW-0067">ATP-binding</keyword>
<dbReference type="FunFam" id="1.10.510.10:FF:000368">
    <property type="entry name" value="cold-responsive protein kinase 1"/>
    <property type="match status" value="1"/>
</dbReference>
<feature type="domain" description="Protein kinase" evidence="8">
    <location>
        <begin position="47"/>
        <end position="334"/>
    </location>
</feature>
<evidence type="ECO:0000256" key="1">
    <source>
        <dbReference type="ARBA" id="ARBA00022527"/>
    </source>
</evidence>
<proteinExistence type="inferred from homology"/>
<dbReference type="PROSITE" id="PS00108">
    <property type="entry name" value="PROTEIN_KINASE_ST"/>
    <property type="match status" value="1"/>
</dbReference>
<evidence type="ECO:0000313" key="9">
    <source>
        <dbReference type="EMBL" id="MPA47805.1"/>
    </source>
</evidence>
<evidence type="ECO:0000313" key="10">
    <source>
        <dbReference type="EMBL" id="MPA47806.1"/>
    </source>
</evidence>
<protein>
    <submittedName>
        <fullName evidence="9">Putative serine/threonine-protein kinase</fullName>
        <ecNumber evidence="9">2.7.11.1</ecNumber>
    </submittedName>
</protein>
<evidence type="ECO:0000256" key="5">
    <source>
        <dbReference type="ARBA" id="ARBA00022840"/>
    </source>
</evidence>
<accession>A0A5B6ZV01</accession>
<dbReference type="Pfam" id="PF07714">
    <property type="entry name" value="PK_Tyr_Ser-Thr"/>
    <property type="match status" value="1"/>
</dbReference>
<dbReference type="InterPro" id="IPR008271">
    <property type="entry name" value="Ser/Thr_kinase_AS"/>
</dbReference>
<dbReference type="PANTHER" id="PTHR47973">
    <property type="entry name" value="CYSTEINE-RICH RECEPTOR-LIKE PROTEIN KINASE 3"/>
    <property type="match status" value="1"/>
</dbReference>
<dbReference type="InterPro" id="IPR017441">
    <property type="entry name" value="Protein_kinase_ATP_BS"/>
</dbReference>
<dbReference type="PROSITE" id="PS00107">
    <property type="entry name" value="PROTEIN_KINASE_ATP"/>
    <property type="match status" value="1"/>
</dbReference>
<sequence>MTCISLCFKRKVASPTKRTIDIEEEVSGIQNVKLYTYKELQIATEDFSSANKIGEGGFGSVYKGQLKDGPMAAIKVLSGESRQGLREFLTEITVISDVEHENLVKLYGCCVEGSQRILVYGYLENNSLAQTLLGRGHRNIQFSWKTRCKICIGVARGLAFLHEEVQPHIVHRDIKASNVLLDKDLTPKISDFGLAKLFPPNLTHISTRVAGTFGYLAPEYAIRGQLTRKADIYSFGVLLLEIVSGRCNTNKQLPVEEQYLLERVWELHERGKLVGLVDKSLKGDCDVDEACRFLKIGLLCTQDMPKLRPSMSTVVKMLTGEMDVDGQKISRPGLMSELMGLKSKKNTSYVLSASSGKHDNSSSSEKTSASCATMTFTSIYDRSP</sequence>
<dbReference type="EMBL" id="GHES01017247">
    <property type="protein sequence ID" value="MPA47806.1"/>
    <property type="molecule type" value="Transcribed_RNA"/>
</dbReference>
<dbReference type="SUPFAM" id="SSF56112">
    <property type="entry name" value="Protein kinase-like (PK-like)"/>
    <property type="match status" value="1"/>
</dbReference>
<evidence type="ECO:0000256" key="6">
    <source>
        <dbReference type="PROSITE-ProRule" id="PRU10141"/>
    </source>
</evidence>
<keyword evidence="4 9" id="KW-0418">Kinase</keyword>
<dbReference type="EC" id="2.7.11.1" evidence="9"/>
<dbReference type="InterPro" id="IPR000719">
    <property type="entry name" value="Prot_kinase_dom"/>
</dbReference>
<evidence type="ECO:0000259" key="8">
    <source>
        <dbReference type="PROSITE" id="PS50011"/>
    </source>
</evidence>
<evidence type="ECO:0000256" key="4">
    <source>
        <dbReference type="ARBA" id="ARBA00022777"/>
    </source>
</evidence>
<feature type="binding site" evidence="6">
    <location>
        <position position="75"/>
    </location>
    <ligand>
        <name>ATP</name>
        <dbReference type="ChEBI" id="CHEBI:30616"/>
    </ligand>
</feature>
<gene>
    <name evidence="9" type="ORF">Din_017246</name>
    <name evidence="10" type="ORF">Din_017247</name>
</gene>
<dbReference type="EMBL" id="GHES01017246">
    <property type="protein sequence ID" value="MPA47805.1"/>
    <property type="molecule type" value="Transcribed_RNA"/>
</dbReference>
<dbReference type="GO" id="GO:0004674">
    <property type="term" value="F:protein serine/threonine kinase activity"/>
    <property type="evidence" value="ECO:0007669"/>
    <property type="project" value="UniProtKB-KW"/>
</dbReference>
<dbReference type="SMART" id="SM00220">
    <property type="entry name" value="S_TKc"/>
    <property type="match status" value="1"/>
</dbReference>
<keyword evidence="2 9" id="KW-0808">Transferase</keyword>
<evidence type="ECO:0000256" key="7">
    <source>
        <dbReference type="RuleBase" id="RU000304"/>
    </source>
</evidence>